<dbReference type="PANTHER" id="PTHR48111:SF35">
    <property type="entry name" value="TRANSCRIPTIONAL REGULATORY PROTEIN QSEB"/>
    <property type="match status" value="1"/>
</dbReference>
<evidence type="ECO:0000259" key="10">
    <source>
        <dbReference type="PROSITE" id="PS50110"/>
    </source>
</evidence>
<keyword evidence="13" id="KW-1185">Reference proteome</keyword>
<evidence type="ECO:0000259" key="11">
    <source>
        <dbReference type="PROSITE" id="PS51755"/>
    </source>
</evidence>
<dbReference type="SUPFAM" id="SSF46894">
    <property type="entry name" value="C-terminal effector domain of the bipartite response regulators"/>
    <property type="match status" value="1"/>
</dbReference>
<dbReference type="GO" id="GO:0000976">
    <property type="term" value="F:transcription cis-regulatory region binding"/>
    <property type="evidence" value="ECO:0007669"/>
    <property type="project" value="TreeGrafter"/>
</dbReference>
<keyword evidence="4" id="KW-0902">Two-component regulatory system</keyword>
<evidence type="ECO:0000256" key="5">
    <source>
        <dbReference type="ARBA" id="ARBA00023015"/>
    </source>
</evidence>
<dbReference type="AlphaFoldDB" id="A0A286EDD7"/>
<evidence type="ECO:0000256" key="8">
    <source>
        <dbReference type="PROSITE-ProRule" id="PRU00169"/>
    </source>
</evidence>
<keyword evidence="3 8" id="KW-0597">Phosphoprotein</keyword>
<gene>
    <name evidence="12" type="ORF">SAMN02746062_01453</name>
</gene>
<sequence>MRILLVEDDKMIAHTLSGSLKDVGYAVDWVNTGKLALSATAAQAYDLILLDLGLPEKDGLHVLAQWRSENNTTPIIILTARDDIHSRLAGLDGGADDYLVKPFDLSELHARMRAVLRRKSGNATPKPSNGILTLDPTTYQVQIAGQPESILLSNKEFAILNALILRAGIIHSRAELEDKLYGWGDEVESNAVDYLIHALRKKIGKEHIKNVRGVGWLVSKE</sequence>
<dbReference type="Pfam" id="PF00486">
    <property type="entry name" value="Trans_reg_C"/>
    <property type="match status" value="1"/>
</dbReference>
<proteinExistence type="predicted"/>
<dbReference type="InterPro" id="IPR039420">
    <property type="entry name" value="WalR-like"/>
</dbReference>
<evidence type="ECO:0000313" key="12">
    <source>
        <dbReference type="EMBL" id="SOD68921.1"/>
    </source>
</evidence>
<dbReference type="CDD" id="cd00383">
    <property type="entry name" value="trans_reg_C"/>
    <property type="match status" value="1"/>
</dbReference>
<dbReference type="Gene3D" id="1.10.10.10">
    <property type="entry name" value="Winged helix-like DNA-binding domain superfamily/Winged helix DNA-binding domain"/>
    <property type="match status" value="1"/>
</dbReference>
<dbReference type="OrthoDB" id="9802426at2"/>
<dbReference type="SUPFAM" id="SSF52172">
    <property type="entry name" value="CheY-like"/>
    <property type="match status" value="1"/>
</dbReference>
<dbReference type="EMBL" id="OCNF01000011">
    <property type="protein sequence ID" value="SOD68921.1"/>
    <property type="molecule type" value="Genomic_DNA"/>
</dbReference>
<evidence type="ECO:0000256" key="4">
    <source>
        <dbReference type="ARBA" id="ARBA00023012"/>
    </source>
</evidence>
<keyword evidence="5" id="KW-0805">Transcription regulation</keyword>
<evidence type="ECO:0000256" key="2">
    <source>
        <dbReference type="ARBA" id="ARBA00022490"/>
    </source>
</evidence>
<dbReference type="SMART" id="SM00448">
    <property type="entry name" value="REC"/>
    <property type="match status" value="1"/>
</dbReference>
<evidence type="ECO:0000256" key="3">
    <source>
        <dbReference type="ARBA" id="ARBA00022553"/>
    </source>
</evidence>
<dbReference type="GO" id="GO:0005829">
    <property type="term" value="C:cytosol"/>
    <property type="evidence" value="ECO:0007669"/>
    <property type="project" value="TreeGrafter"/>
</dbReference>
<name>A0A286EDD7_9NEIS</name>
<protein>
    <submittedName>
        <fullName evidence="12">Two-component system, OmpR family, response regulator</fullName>
    </submittedName>
</protein>
<evidence type="ECO:0000256" key="9">
    <source>
        <dbReference type="PROSITE-ProRule" id="PRU01091"/>
    </source>
</evidence>
<feature type="DNA-binding region" description="OmpR/PhoB-type" evidence="9">
    <location>
        <begin position="124"/>
        <end position="220"/>
    </location>
</feature>
<dbReference type="InterPro" id="IPR001789">
    <property type="entry name" value="Sig_transdc_resp-reg_receiver"/>
</dbReference>
<reference evidence="12 13" key="1">
    <citation type="submission" date="2017-09" db="EMBL/GenBank/DDBJ databases">
        <authorList>
            <person name="Ehlers B."/>
            <person name="Leendertz F.H."/>
        </authorList>
    </citation>
    <scope>NUCLEOTIDE SEQUENCE [LARGE SCALE GENOMIC DNA]</scope>
    <source>
        <strain evidence="12 13">DSM 16848</strain>
    </source>
</reference>
<accession>A0A286EDD7</accession>
<dbReference type="Pfam" id="PF00072">
    <property type="entry name" value="Response_reg"/>
    <property type="match status" value="1"/>
</dbReference>
<dbReference type="InterPro" id="IPR011006">
    <property type="entry name" value="CheY-like_superfamily"/>
</dbReference>
<dbReference type="FunFam" id="3.40.50.2300:FF:000002">
    <property type="entry name" value="DNA-binding response regulator PhoP"/>
    <property type="match status" value="1"/>
</dbReference>
<dbReference type="PANTHER" id="PTHR48111">
    <property type="entry name" value="REGULATOR OF RPOS"/>
    <property type="match status" value="1"/>
</dbReference>
<evidence type="ECO:0000256" key="7">
    <source>
        <dbReference type="ARBA" id="ARBA00023163"/>
    </source>
</evidence>
<dbReference type="Proteomes" id="UP000219669">
    <property type="component" value="Unassembled WGS sequence"/>
</dbReference>
<dbReference type="Gene3D" id="6.10.250.690">
    <property type="match status" value="1"/>
</dbReference>
<evidence type="ECO:0000313" key="13">
    <source>
        <dbReference type="Proteomes" id="UP000219669"/>
    </source>
</evidence>
<dbReference type="PROSITE" id="PS51755">
    <property type="entry name" value="OMPR_PHOB"/>
    <property type="match status" value="1"/>
</dbReference>
<dbReference type="InterPro" id="IPR016032">
    <property type="entry name" value="Sig_transdc_resp-reg_C-effctor"/>
</dbReference>
<dbReference type="GO" id="GO:0000156">
    <property type="term" value="F:phosphorelay response regulator activity"/>
    <property type="evidence" value="ECO:0007669"/>
    <property type="project" value="TreeGrafter"/>
</dbReference>
<dbReference type="PROSITE" id="PS50110">
    <property type="entry name" value="RESPONSE_REGULATORY"/>
    <property type="match status" value="1"/>
</dbReference>
<evidence type="ECO:0000256" key="1">
    <source>
        <dbReference type="ARBA" id="ARBA00004496"/>
    </source>
</evidence>
<dbReference type="GO" id="GO:0006355">
    <property type="term" value="P:regulation of DNA-templated transcription"/>
    <property type="evidence" value="ECO:0007669"/>
    <property type="project" value="InterPro"/>
</dbReference>
<evidence type="ECO:0000256" key="6">
    <source>
        <dbReference type="ARBA" id="ARBA00023125"/>
    </source>
</evidence>
<dbReference type="Gene3D" id="3.40.50.2300">
    <property type="match status" value="1"/>
</dbReference>
<comment type="subcellular location">
    <subcellularLocation>
        <location evidence="1">Cytoplasm</location>
    </subcellularLocation>
</comment>
<dbReference type="SMART" id="SM00862">
    <property type="entry name" value="Trans_reg_C"/>
    <property type="match status" value="1"/>
</dbReference>
<feature type="domain" description="Response regulatory" evidence="10">
    <location>
        <begin position="2"/>
        <end position="116"/>
    </location>
</feature>
<dbReference type="RefSeq" id="WP_097114481.1">
    <property type="nucleotide sequence ID" value="NZ_CP083931.1"/>
</dbReference>
<keyword evidence="6 9" id="KW-0238">DNA-binding</keyword>
<keyword evidence="7" id="KW-0804">Transcription</keyword>
<dbReference type="InterPro" id="IPR036388">
    <property type="entry name" value="WH-like_DNA-bd_sf"/>
</dbReference>
<dbReference type="InterPro" id="IPR001867">
    <property type="entry name" value="OmpR/PhoB-type_DNA-bd"/>
</dbReference>
<feature type="modified residue" description="4-aspartylphosphate" evidence="8">
    <location>
        <position position="51"/>
    </location>
</feature>
<dbReference type="CDD" id="cd17624">
    <property type="entry name" value="REC_OmpR_PmrA-like"/>
    <property type="match status" value="1"/>
</dbReference>
<feature type="domain" description="OmpR/PhoB-type" evidence="11">
    <location>
        <begin position="124"/>
        <end position="220"/>
    </location>
</feature>
<organism evidence="12 13">
    <name type="scientific">Alysiella filiformis DSM 16848</name>
    <dbReference type="NCBI Taxonomy" id="1120981"/>
    <lineage>
        <taxon>Bacteria</taxon>
        <taxon>Pseudomonadati</taxon>
        <taxon>Pseudomonadota</taxon>
        <taxon>Betaproteobacteria</taxon>
        <taxon>Neisseriales</taxon>
        <taxon>Neisseriaceae</taxon>
        <taxon>Alysiella</taxon>
    </lineage>
</organism>
<keyword evidence="2" id="KW-0963">Cytoplasm</keyword>
<dbReference type="GO" id="GO:0032993">
    <property type="term" value="C:protein-DNA complex"/>
    <property type="evidence" value="ECO:0007669"/>
    <property type="project" value="TreeGrafter"/>
</dbReference>